<dbReference type="EMBL" id="JAYGIM010000007">
    <property type="protein sequence ID" value="MEA5426877.1"/>
    <property type="molecule type" value="Genomic_DNA"/>
</dbReference>
<evidence type="ECO:0000313" key="4">
    <source>
        <dbReference type="Proteomes" id="UP001302222"/>
    </source>
</evidence>
<sequence>MRLIILLLATLLIACGSEDKPANLIEQDKMSKILADVHEAEARVNNMHLGGQDSSLLAYQRLRWKIMKQHQTDTATFRVSLKYYITHPPAFKTMYEDVKIILENRRKAVQTVKPKVAKRDTLKKATKATVSQPVKQP</sequence>
<organism evidence="3 4">
    <name type="scientific">Arcicella lustrica</name>
    <dbReference type="NCBI Taxonomy" id="2984196"/>
    <lineage>
        <taxon>Bacteria</taxon>
        <taxon>Pseudomonadati</taxon>
        <taxon>Bacteroidota</taxon>
        <taxon>Cytophagia</taxon>
        <taxon>Cytophagales</taxon>
        <taxon>Flectobacillaceae</taxon>
        <taxon>Arcicella</taxon>
    </lineage>
</organism>
<keyword evidence="4" id="KW-1185">Reference proteome</keyword>
<accession>A0ABU5SHW5</accession>
<dbReference type="Pfam" id="PF14129">
    <property type="entry name" value="DUF4296"/>
    <property type="match status" value="1"/>
</dbReference>
<gene>
    <name evidence="3" type="ORF">VB798_09860</name>
</gene>
<evidence type="ECO:0000256" key="1">
    <source>
        <dbReference type="SAM" id="MobiDB-lite"/>
    </source>
</evidence>
<name>A0ABU5SHW5_9BACT</name>
<protein>
    <submittedName>
        <fullName evidence="3">DUF4296 domain-containing protein</fullName>
    </submittedName>
</protein>
<feature type="compositionally biased region" description="Polar residues" evidence="1">
    <location>
        <begin position="128"/>
        <end position="137"/>
    </location>
</feature>
<proteinExistence type="predicted"/>
<comment type="caution">
    <text evidence="3">The sequence shown here is derived from an EMBL/GenBank/DDBJ whole genome shotgun (WGS) entry which is preliminary data.</text>
</comment>
<dbReference type="Proteomes" id="UP001302222">
    <property type="component" value="Unassembled WGS sequence"/>
</dbReference>
<feature type="region of interest" description="Disordered" evidence="1">
    <location>
        <begin position="114"/>
        <end position="137"/>
    </location>
</feature>
<dbReference type="PROSITE" id="PS51257">
    <property type="entry name" value="PROKAR_LIPOPROTEIN"/>
    <property type="match status" value="1"/>
</dbReference>
<reference evidence="3 4" key="1">
    <citation type="submission" date="2023-12" db="EMBL/GenBank/DDBJ databases">
        <title>Novel species of the genus Arcicella isolated from rivers.</title>
        <authorList>
            <person name="Lu H."/>
        </authorList>
    </citation>
    <scope>NUCLEOTIDE SEQUENCE [LARGE SCALE GENOMIC DNA]</scope>
    <source>
        <strain evidence="3 4">DC25W</strain>
    </source>
</reference>
<evidence type="ECO:0000313" key="3">
    <source>
        <dbReference type="EMBL" id="MEA5426877.1"/>
    </source>
</evidence>
<dbReference type="RefSeq" id="WP_323258310.1">
    <property type="nucleotide sequence ID" value="NZ_JAYGIM010000007.1"/>
</dbReference>
<dbReference type="InterPro" id="IPR025381">
    <property type="entry name" value="DUF4296"/>
</dbReference>
<evidence type="ECO:0000259" key="2">
    <source>
        <dbReference type="Pfam" id="PF14129"/>
    </source>
</evidence>
<feature type="domain" description="DUF4296" evidence="2">
    <location>
        <begin position="21"/>
        <end position="107"/>
    </location>
</feature>